<feature type="domain" description="R3H" evidence="3">
    <location>
        <begin position="164"/>
        <end position="227"/>
    </location>
</feature>
<dbReference type="PROSITE" id="PS51673">
    <property type="entry name" value="SUZ"/>
    <property type="match status" value="1"/>
</dbReference>
<dbReference type="Pfam" id="PF01424">
    <property type="entry name" value="R3H"/>
    <property type="match status" value="1"/>
</dbReference>
<gene>
    <name evidence="5" type="primary">ARPP21</name>
</gene>
<dbReference type="RefSeq" id="XP_045366062.1">
    <property type="nucleotide sequence ID" value="XM_045510106.1"/>
</dbReference>
<keyword evidence="1" id="KW-0597">Phosphoprotein</keyword>
<evidence type="ECO:0000259" key="3">
    <source>
        <dbReference type="PROSITE" id="PS51061"/>
    </source>
</evidence>
<dbReference type="Pfam" id="PF12752">
    <property type="entry name" value="SUZ"/>
    <property type="match status" value="1"/>
</dbReference>
<dbReference type="PANTHER" id="PTHR15672:SF14">
    <property type="entry name" value="CAMP-REGULATED PHOSPHOPROTEIN 21"/>
    <property type="match status" value="1"/>
</dbReference>
<proteinExistence type="predicted"/>
<feature type="compositionally biased region" description="Low complexity" evidence="2">
    <location>
        <begin position="319"/>
        <end position="329"/>
    </location>
</feature>
<feature type="region of interest" description="Disordered" evidence="2">
    <location>
        <begin position="572"/>
        <end position="598"/>
    </location>
</feature>
<sequence length="815" mass="88545">MSEPGDLSQAIVEEGGPGQDAATPENGVVKSESLDEEEKLELQKRLAAQNQERRKSKSGAGKGKLTRSLAVCEESSARPGGENLQDQDSIHLQLSSFPSLQEDDKSRKDDSEREKEKDKHKDKTSEKPKIRMLSKDCSQEYTDSTGIDLHEFLINTLKNNSRDRMILLKMEQEIIDFIGDDNNHYKKFPQMSSYQRMLVHRVAAYFGLDHNVDQTGKSVIINKTSNTRIPEQRFCEHLKDEKGEESQKRFILKRDNSSIDKEDTQQNRMHPFRDDRRSKSIEEREEEYQRVRERIFAHDSVCSQESLFVENRGNRDGSGRTSGSRQSSSENELKWSDHQRAWSSTDSDSSNRNLKPAMTKTASFGGITVLTRGDSTSSTRSTGKLSKAGSESSSSAGSSGSLSRTHPPLQSTPLASGVAASSPGCVSYPENGMGGQVAPSSTSYILLPLEAATGIPPGSILLNPHTGQPFVNPDGTPAIYNPPSSQQPLRSAVVGQSQQQPQQQPSPQPQQQVQPPQPQMAGPLVTQGLQASPQSLPFPAVSSPPQHLLPMSPTPQFPMRDDVATQFGQMTLSRQSSGETPEPPAGPVYPPSLMPQPTQQPAYVIASTGQQLPAGGFSGSGPPISQQVLQPPPSPQGFVQQPPPAQMPVYYYPSGQYPTSTTQQYRPMASVQFSAQRGQQMPQTAQQAGYQPVLSGQQGFQGLVGVQQSPPSQGVLSSPQGAPVQSVMVSYPTMSSYQVPMTQGSQGLPQQSYQQPVMLPNQAGPGPLPATGVPVYCSVTPPTPQNSLRLLGPHCPSSCRTNCASVSNAGWQVKF</sequence>
<reference evidence="5" key="1">
    <citation type="submission" date="2025-08" db="UniProtKB">
        <authorList>
            <consortium name="RefSeq"/>
        </authorList>
    </citation>
    <scope>IDENTIFICATION</scope>
    <source>
        <tissue evidence="5">Blood</tissue>
    </source>
</reference>
<dbReference type="CDD" id="cd02642">
    <property type="entry name" value="R3H_encore_like"/>
    <property type="match status" value="1"/>
</dbReference>
<feature type="compositionally biased region" description="Polar residues" evidence="2">
    <location>
        <begin position="84"/>
        <end position="99"/>
    </location>
</feature>
<dbReference type="GO" id="GO:0003676">
    <property type="term" value="F:nucleic acid binding"/>
    <property type="evidence" value="ECO:0007669"/>
    <property type="project" value="UniProtKB-UniRule"/>
</dbReference>
<feature type="region of interest" description="Disordered" evidence="2">
    <location>
        <begin position="1"/>
        <end position="131"/>
    </location>
</feature>
<evidence type="ECO:0000259" key="4">
    <source>
        <dbReference type="PROSITE" id="PS51673"/>
    </source>
</evidence>
<dbReference type="InterPro" id="IPR001374">
    <property type="entry name" value="R3H_dom"/>
</dbReference>
<dbReference type="PROSITE" id="PS51061">
    <property type="entry name" value="R3H"/>
    <property type="match status" value="1"/>
</dbReference>
<dbReference type="AlphaFoldDB" id="A0A9W3FSY6"/>
<feature type="compositionally biased region" description="Low complexity" evidence="2">
    <location>
        <begin position="496"/>
        <end position="514"/>
    </location>
</feature>
<feature type="region of interest" description="Disordered" evidence="2">
    <location>
        <begin position="245"/>
        <end position="285"/>
    </location>
</feature>
<feature type="compositionally biased region" description="Low complexity" evidence="2">
    <location>
        <begin position="371"/>
        <end position="403"/>
    </location>
</feature>
<feature type="compositionally biased region" description="Basic and acidic residues" evidence="2">
    <location>
        <begin position="331"/>
        <end position="340"/>
    </location>
</feature>
<feature type="domain" description="SUZ" evidence="4">
    <location>
        <begin position="228"/>
        <end position="300"/>
    </location>
</feature>
<feature type="compositionally biased region" description="Basic and acidic residues" evidence="2">
    <location>
        <begin position="102"/>
        <end position="131"/>
    </location>
</feature>
<dbReference type="CTD" id="10777"/>
<dbReference type="PANTHER" id="PTHR15672">
    <property type="entry name" value="CAMP-REGULATED PHOSPHOPROTEIN 21 RELATED R3H DOMAIN CONTAINING PROTEIN"/>
    <property type="match status" value="1"/>
</dbReference>
<feature type="region of interest" description="Disordered" evidence="2">
    <location>
        <begin position="307"/>
        <end position="421"/>
    </location>
</feature>
<name>A0A9W3FSY6_CAMBA</name>
<protein>
    <submittedName>
        <fullName evidence="5">cAMP-regulated phosphoprotein 21 isoform X6</fullName>
    </submittedName>
</protein>
<organism evidence="5">
    <name type="scientific">Camelus bactrianus</name>
    <name type="common">Bactrian camel</name>
    <dbReference type="NCBI Taxonomy" id="9837"/>
    <lineage>
        <taxon>Eukaryota</taxon>
        <taxon>Metazoa</taxon>
        <taxon>Chordata</taxon>
        <taxon>Craniata</taxon>
        <taxon>Vertebrata</taxon>
        <taxon>Euteleostomi</taxon>
        <taxon>Mammalia</taxon>
        <taxon>Eutheria</taxon>
        <taxon>Laurasiatheria</taxon>
        <taxon>Artiodactyla</taxon>
        <taxon>Tylopoda</taxon>
        <taxon>Camelidae</taxon>
        <taxon>Camelus</taxon>
    </lineage>
</organism>
<dbReference type="SMART" id="SM00393">
    <property type="entry name" value="R3H"/>
    <property type="match status" value="1"/>
</dbReference>
<dbReference type="Gene3D" id="3.30.1370.50">
    <property type="entry name" value="R3H-like domain"/>
    <property type="match status" value="1"/>
</dbReference>
<dbReference type="InterPro" id="IPR051937">
    <property type="entry name" value="R3H_domain_containing"/>
</dbReference>
<feature type="region of interest" description="Disordered" evidence="2">
    <location>
        <begin position="610"/>
        <end position="644"/>
    </location>
</feature>
<dbReference type="InterPro" id="IPR024771">
    <property type="entry name" value="SUZ"/>
</dbReference>
<feature type="compositionally biased region" description="Pro residues" evidence="2">
    <location>
        <begin position="581"/>
        <end position="594"/>
    </location>
</feature>
<evidence type="ECO:0000256" key="1">
    <source>
        <dbReference type="ARBA" id="ARBA00022553"/>
    </source>
</evidence>
<dbReference type="FunFam" id="3.30.1370.50:FF:000001">
    <property type="entry name" value="R3H domain-containing protein 2 isoform 1"/>
    <property type="match status" value="1"/>
</dbReference>
<evidence type="ECO:0000256" key="2">
    <source>
        <dbReference type="SAM" id="MobiDB-lite"/>
    </source>
</evidence>
<accession>A0A9W3FSY6</accession>
<evidence type="ECO:0000313" key="5">
    <source>
        <dbReference type="RefSeq" id="XP_045366062.1"/>
    </source>
</evidence>
<dbReference type="InterPro" id="IPR036867">
    <property type="entry name" value="R3H_dom_sf"/>
</dbReference>
<feature type="compositionally biased region" description="Polar residues" evidence="2">
    <location>
        <begin position="341"/>
        <end position="353"/>
    </location>
</feature>
<feature type="compositionally biased region" description="Pro residues" evidence="2">
    <location>
        <begin position="630"/>
        <end position="644"/>
    </location>
</feature>
<feature type="region of interest" description="Disordered" evidence="2">
    <location>
        <begin position="465"/>
        <end position="560"/>
    </location>
</feature>
<dbReference type="SUPFAM" id="SSF82708">
    <property type="entry name" value="R3H domain"/>
    <property type="match status" value="1"/>
</dbReference>
<dbReference type="GO" id="GO:0005737">
    <property type="term" value="C:cytoplasm"/>
    <property type="evidence" value="ECO:0007669"/>
    <property type="project" value="TreeGrafter"/>
</dbReference>